<accession>A0AC34RFD6</accession>
<organism evidence="1 2">
    <name type="scientific">Panagrolaimus sp. JU765</name>
    <dbReference type="NCBI Taxonomy" id="591449"/>
    <lineage>
        <taxon>Eukaryota</taxon>
        <taxon>Metazoa</taxon>
        <taxon>Ecdysozoa</taxon>
        <taxon>Nematoda</taxon>
        <taxon>Chromadorea</taxon>
        <taxon>Rhabditida</taxon>
        <taxon>Tylenchina</taxon>
        <taxon>Panagrolaimomorpha</taxon>
        <taxon>Panagrolaimoidea</taxon>
        <taxon>Panagrolaimidae</taxon>
        <taxon>Panagrolaimus</taxon>
    </lineage>
</organism>
<dbReference type="Proteomes" id="UP000887576">
    <property type="component" value="Unplaced"/>
</dbReference>
<dbReference type="WBParaSite" id="JU765_v2.g6245.t1">
    <property type="protein sequence ID" value="JU765_v2.g6245.t1"/>
    <property type="gene ID" value="JU765_v2.g6245"/>
</dbReference>
<sequence length="831" mass="97332">MENEILSLFDENTAKNFFTLSTEDAIKIKKNFARFLAVYYLDLPLICCQNEKQKLPDLFSWSQKTEKEFQTDGFKVFDRQFITSILPANYSPKSVIFLFLQVDAVLEAVLYTDHFNDYRTILLLRYYADTIYETNLFTDSCLEIVDNVCQLISEYKNTNSRNQDILTAIDSRIQSIIQLDIIFDTDLIHILRNKIIEELEFLFYCLPTTVPDHVSLPRPPLYALLAKYADDENQEFIIWNKMHLFVHSYLLLLQKTNWLKTVINKLTKFINQNENIESFVVEEDNGFLDKFISIIIIILKMSYRDILSLAKREEWDAIDLINENYYSLFPNHETETNQEIFQRFLKIASEADLEQILIMLHGFREQFHQTNEFLPSLTDETKDEWQKYYLTTSIDNSQPSNDDFITWLMPKQMILNIHEFKKLEFFSNRWKSFLINDKQLIPICLGLTVNEIFKIESTTILQQLSVNTSMTMENIIQKQEIKSTESKKSTDDESEFDFEEFEKELHKEKRFIRKLRPTSVNFPNFRPIQIMNKFPKNNVEEKEIITNKQLSIDWNETLKENLMDINEKLKTLRGVSILSSVKLMENDESEVIPEVRRVKRHKNESKARKKREERKESSSSSKFSDDVLIEEKPSHQMASRKELSEPLPKSPPSSQRKSDYLSDQSLLPEPIHPIMDKLDLTQLSPPIEKREDRIWNEIQVYSGKMEVHSSEGVPGLLFNSSPTNSSIKEQLLMKQKVEYPEWLKLLPPKDDDSGRPSTSTARLLDLELALKSNRSVKAIKKGLETIRTHDTKSPDFSHQISSSKMMEPKSFIGFSCSMTEAQINDLMGLCN</sequence>
<protein>
    <submittedName>
        <fullName evidence="2">Uncharacterized protein</fullName>
    </submittedName>
</protein>
<evidence type="ECO:0000313" key="1">
    <source>
        <dbReference type="Proteomes" id="UP000887576"/>
    </source>
</evidence>
<name>A0AC34RFD6_9BILA</name>
<reference evidence="2" key="1">
    <citation type="submission" date="2022-11" db="UniProtKB">
        <authorList>
            <consortium name="WormBaseParasite"/>
        </authorList>
    </citation>
    <scope>IDENTIFICATION</scope>
</reference>
<proteinExistence type="predicted"/>
<evidence type="ECO:0000313" key="2">
    <source>
        <dbReference type="WBParaSite" id="JU765_v2.g6245.t1"/>
    </source>
</evidence>